<accession>A0A7J9UXY6</accession>
<gene>
    <name evidence="3" type="ORF">GB882_12545</name>
</gene>
<reference evidence="3 4" key="1">
    <citation type="submission" date="2019-10" db="EMBL/GenBank/DDBJ databases">
        <title>Georgenia wutianyii sp. nov. and Georgenia yuyongxinii sp. nov. isolated from plateau pika (Ochotona curzoniae) in the Qinghai-Tibet plateau of China.</title>
        <authorList>
            <person name="Tian Z."/>
        </authorList>
    </citation>
    <scope>NUCLEOTIDE SEQUENCE [LARGE SCALE GENOMIC DNA]</scope>
    <source>
        <strain evidence="3 4">JCM 15130</strain>
    </source>
</reference>
<protein>
    <recommendedName>
        <fullName evidence="5">DUF320 domain-containing protein</fullName>
    </recommendedName>
</protein>
<dbReference type="AlphaFoldDB" id="A0A7J9UXY6"/>
<keyword evidence="4" id="KW-1185">Reference proteome</keyword>
<comment type="caution">
    <text evidence="3">The sequence shown here is derived from an EMBL/GenBank/DDBJ whole genome shotgun (WGS) entry which is preliminary data.</text>
</comment>
<evidence type="ECO:0000313" key="3">
    <source>
        <dbReference type="EMBL" id="MPV89498.1"/>
    </source>
</evidence>
<dbReference type="EMBL" id="WHPD01002704">
    <property type="protein sequence ID" value="MPV89498.1"/>
    <property type="molecule type" value="Genomic_DNA"/>
</dbReference>
<feature type="region of interest" description="Disordered" evidence="1">
    <location>
        <begin position="24"/>
        <end position="44"/>
    </location>
</feature>
<evidence type="ECO:0000256" key="2">
    <source>
        <dbReference type="SAM" id="Phobius"/>
    </source>
</evidence>
<feature type="transmembrane region" description="Helical" evidence="2">
    <location>
        <begin position="263"/>
        <end position="281"/>
    </location>
</feature>
<evidence type="ECO:0000313" key="4">
    <source>
        <dbReference type="Proteomes" id="UP000429644"/>
    </source>
</evidence>
<organism evidence="3 4">
    <name type="scientific">Georgenia ruanii</name>
    <dbReference type="NCBI Taxonomy" id="348442"/>
    <lineage>
        <taxon>Bacteria</taxon>
        <taxon>Bacillati</taxon>
        <taxon>Actinomycetota</taxon>
        <taxon>Actinomycetes</taxon>
        <taxon>Micrococcales</taxon>
        <taxon>Bogoriellaceae</taxon>
        <taxon>Georgenia</taxon>
    </lineage>
</organism>
<proteinExistence type="predicted"/>
<feature type="compositionally biased region" description="Low complexity" evidence="1">
    <location>
        <begin position="91"/>
        <end position="103"/>
    </location>
</feature>
<evidence type="ECO:0008006" key="5">
    <source>
        <dbReference type="Google" id="ProtNLM"/>
    </source>
</evidence>
<keyword evidence="2" id="KW-0472">Membrane</keyword>
<dbReference type="Proteomes" id="UP000429644">
    <property type="component" value="Unassembled WGS sequence"/>
</dbReference>
<keyword evidence="2" id="KW-0812">Transmembrane</keyword>
<name>A0A7J9UXY6_9MICO</name>
<evidence type="ECO:0000256" key="1">
    <source>
        <dbReference type="SAM" id="MobiDB-lite"/>
    </source>
</evidence>
<feature type="region of interest" description="Disordered" evidence="1">
    <location>
        <begin position="84"/>
        <end position="103"/>
    </location>
</feature>
<sequence length="289" mass="26615">MTVVAPVQAPVSVDGIAVGVLGDAATGSAPTSPATTSQITTTDSTTADPALAGVLDDGATVAAPVQAPVTIGGVAAGVLGDATATGGPSQNATSTTATINDTDAANDGDAARVLAGVLDSATVAAPVQAPVTIGGSAVGVLGDAATGSAPTSPATTSQITTTDTTTADPPLAGALDGATVAAPVQAPVTIRGVAAGVLGDAAITGGRSAATDDAAATAGAGGAAPLGEQITTPLGSAGLVAAGTGVPAGADTAHLAATGFEPWWVAVLGVLLLLAGGGALLHQQMAAAP</sequence>
<keyword evidence="2" id="KW-1133">Transmembrane helix</keyword>
<feature type="region of interest" description="Disordered" evidence="1">
    <location>
        <begin position="145"/>
        <end position="167"/>
    </location>
</feature>